<dbReference type="GO" id="GO:0008270">
    <property type="term" value="F:zinc ion binding"/>
    <property type="evidence" value="ECO:0007669"/>
    <property type="project" value="UniProtKB-KW"/>
</dbReference>
<evidence type="ECO:0000256" key="2">
    <source>
        <dbReference type="ARBA" id="ARBA00022723"/>
    </source>
</evidence>
<dbReference type="SMART" id="SM00355">
    <property type="entry name" value="ZnF_C2H2"/>
    <property type="match status" value="15"/>
</dbReference>
<comment type="caution">
    <text evidence="10">The sequence shown here is derived from an EMBL/GenBank/DDBJ whole genome shotgun (WGS) entry which is preliminary data.</text>
</comment>
<dbReference type="PROSITE" id="PS50157">
    <property type="entry name" value="ZINC_FINGER_C2H2_2"/>
    <property type="match status" value="10"/>
</dbReference>
<dbReference type="AlphaFoldDB" id="A0A226F3Z2"/>
<dbReference type="InterPro" id="IPR036236">
    <property type="entry name" value="Znf_C2H2_sf"/>
</dbReference>
<feature type="region of interest" description="Disordered" evidence="8">
    <location>
        <begin position="119"/>
        <end position="241"/>
    </location>
</feature>
<dbReference type="EMBL" id="LNIX01000001">
    <property type="protein sequence ID" value="OXA64489.1"/>
    <property type="molecule type" value="Genomic_DNA"/>
</dbReference>
<dbReference type="Gene3D" id="3.30.160.60">
    <property type="entry name" value="Classic Zinc Finger"/>
    <property type="match status" value="8"/>
</dbReference>
<feature type="domain" description="C2H2-type" evidence="9">
    <location>
        <begin position="266"/>
        <end position="293"/>
    </location>
</feature>
<dbReference type="Pfam" id="PF00096">
    <property type="entry name" value="zf-C2H2"/>
    <property type="match status" value="1"/>
</dbReference>
<dbReference type="InterPro" id="IPR050331">
    <property type="entry name" value="Zinc_finger"/>
</dbReference>
<evidence type="ECO:0000313" key="10">
    <source>
        <dbReference type="EMBL" id="OXA64489.1"/>
    </source>
</evidence>
<dbReference type="Pfam" id="PF13912">
    <property type="entry name" value="zf-C2H2_6"/>
    <property type="match status" value="2"/>
</dbReference>
<gene>
    <name evidence="10" type="ORF">Fcan01_00095</name>
</gene>
<dbReference type="OrthoDB" id="6432771at2759"/>
<dbReference type="PANTHER" id="PTHR16515:SF66">
    <property type="entry name" value="C2H2-TYPE DOMAIN-CONTAINING PROTEIN"/>
    <property type="match status" value="1"/>
</dbReference>
<accession>A0A226F3Z2</accession>
<sequence length="838" mass="96376">MAFLSGEKALIDPAEIKTEKEEEFENGYTTMNVDLPGLLKELEFLEDTFRKAEIKLGTIINKWQNYFEDDISCNVNLMQDWLRSIKSCLDEITQKYRVDFAAAPSEYFQNLELPLKFEIKTGDDDSDGGTDKSREDVRRERKTRRKSRNQELTFAPHHETDSGDDQPSLGHISDPEDTDWTPPPQDDSPQPTKKPNRSKKQKTNIPKNPETDETSSPLEKQKRYRRSKFGPPPPPTSECPICRKVFSRLGMKSHIKRRHEPQGLKFPCSQCPSRFHSKSSLKTHSVTHSDSKSFICQICGWAFHQHTNLISHMKTHSEERPLKCDQCEATFKFSQSLKLHTEAMHSSVKQQCFSCGKMFSTVMKLKRHERQVHQSVRNHPCPRCDKSFKRIAHLRHKKNYHHHGGPRIFSDGKSCLPCDKVFKSTKSYHRHLLSTLHTSTVGDVTLAQILMPTQDEITSLKCTICARQFDNEAALTKHKSRHDKKCEICDLECSDATALGRHLEFQRHDIALRCRRILTPTQNEIATLKCTICAVTFDDVETLTKHKFTHDKKCEICDRTFFRKKGLGRHLETQQHFVALRCRKVNEDGVATFSCDQCDQVEFPNFSELLQHREKMHVYILSSHGTTEEEIATLQCTLCSKKFDDLPSLEKHKARHKKCMVCERDLLGSNKVAEHRQMWIPMGKLASSVTDVLTWNHFLIIRILSPTEKKYHPGRNTFVEGITAVKSCLPCDQVFYGVSAYKLHLASTRHAEAIGATEGLSLLHLITICGDDDQARKKLLEKRRAQFKSYRDKKKNFNCDECSMGFITSKRLELHKEKVHGEDNGDTKSETEVSDTDA</sequence>
<dbReference type="PROSITE" id="PS00028">
    <property type="entry name" value="ZINC_FINGER_C2H2_1"/>
    <property type="match status" value="10"/>
</dbReference>
<dbReference type="InterPro" id="IPR013087">
    <property type="entry name" value="Znf_C2H2_type"/>
</dbReference>
<feature type="compositionally biased region" description="Basic and acidic residues" evidence="8">
    <location>
        <begin position="119"/>
        <end position="139"/>
    </location>
</feature>
<evidence type="ECO:0000256" key="5">
    <source>
        <dbReference type="ARBA" id="ARBA00022833"/>
    </source>
</evidence>
<feature type="domain" description="C2H2-type" evidence="9">
    <location>
        <begin position="379"/>
        <end position="406"/>
    </location>
</feature>
<dbReference type="SUPFAM" id="SSF57667">
    <property type="entry name" value="beta-beta-alpha zinc fingers"/>
    <property type="match status" value="4"/>
</dbReference>
<feature type="domain" description="C2H2-type" evidence="9">
    <location>
        <begin position="460"/>
        <end position="487"/>
    </location>
</feature>
<feature type="domain" description="C2H2-type" evidence="9">
    <location>
        <begin position="350"/>
        <end position="378"/>
    </location>
</feature>
<feature type="domain" description="C2H2-type" evidence="9">
    <location>
        <begin position="322"/>
        <end position="350"/>
    </location>
</feature>
<dbReference type="GO" id="GO:0005634">
    <property type="term" value="C:nucleus"/>
    <property type="evidence" value="ECO:0007669"/>
    <property type="project" value="UniProtKB-SubCell"/>
</dbReference>
<keyword evidence="6" id="KW-0539">Nucleus</keyword>
<evidence type="ECO:0000256" key="1">
    <source>
        <dbReference type="ARBA" id="ARBA00004123"/>
    </source>
</evidence>
<reference evidence="10 11" key="1">
    <citation type="submission" date="2015-12" db="EMBL/GenBank/DDBJ databases">
        <title>The genome of Folsomia candida.</title>
        <authorList>
            <person name="Faddeeva A."/>
            <person name="Derks M.F."/>
            <person name="Anvar Y."/>
            <person name="Smit S."/>
            <person name="Van Straalen N."/>
            <person name="Roelofs D."/>
        </authorList>
    </citation>
    <scope>NUCLEOTIDE SEQUENCE [LARGE SCALE GENOMIC DNA]</scope>
    <source>
        <strain evidence="10 11">VU population</strain>
        <tissue evidence="10">Whole body</tissue>
    </source>
</reference>
<evidence type="ECO:0000256" key="4">
    <source>
        <dbReference type="ARBA" id="ARBA00022771"/>
    </source>
</evidence>
<evidence type="ECO:0000256" key="6">
    <source>
        <dbReference type="ARBA" id="ARBA00023242"/>
    </source>
</evidence>
<keyword evidence="4 7" id="KW-0863">Zinc-finger</keyword>
<organism evidence="10 11">
    <name type="scientific">Folsomia candida</name>
    <name type="common">Springtail</name>
    <dbReference type="NCBI Taxonomy" id="158441"/>
    <lineage>
        <taxon>Eukaryota</taxon>
        <taxon>Metazoa</taxon>
        <taxon>Ecdysozoa</taxon>
        <taxon>Arthropoda</taxon>
        <taxon>Hexapoda</taxon>
        <taxon>Collembola</taxon>
        <taxon>Entomobryomorpha</taxon>
        <taxon>Isotomoidea</taxon>
        <taxon>Isotomidae</taxon>
        <taxon>Proisotominae</taxon>
        <taxon>Folsomia</taxon>
    </lineage>
</organism>
<evidence type="ECO:0000256" key="8">
    <source>
        <dbReference type="SAM" id="MobiDB-lite"/>
    </source>
</evidence>
<dbReference type="PANTHER" id="PTHR16515">
    <property type="entry name" value="PR DOMAIN ZINC FINGER PROTEIN"/>
    <property type="match status" value="1"/>
</dbReference>
<dbReference type="GO" id="GO:0010468">
    <property type="term" value="P:regulation of gene expression"/>
    <property type="evidence" value="ECO:0007669"/>
    <property type="project" value="TreeGrafter"/>
</dbReference>
<evidence type="ECO:0000256" key="3">
    <source>
        <dbReference type="ARBA" id="ARBA00022737"/>
    </source>
</evidence>
<name>A0A226F3Z2_FOLCA</name>
<evidence type="ECO:0000256" key="7">
    <source>
        <dbReference type="PROSITE-ProRule" id="PRU00042"/>
    </source>
</evidence>
<feature type="domain" description="C2H2-type" evidence="9">
    <location>
        <begin position="552"/>
        <end position="576"/>
    </location>
</feature>
<keyword evidence="5" id="KW-0862">Zinc</keyword>
<feature type="domain" description="C2H2-type" evidence="9">
    <location>
        <begin position="294"/>
        <end position="321"/>
    </location>
</feature>
<evidence type="ECO:0000259" key="9">
    <source>
        <dbReference type="PROSITE" id="PS50157"/>
    </source>
</evidence>
<protein>
    <submittedName>
        <fullName evidence="10">Zinc finger protein 91</fullName>
    </submittedName>
</protein>
<feature type="domain" description="C2H2-type" evidence="9">
    <location>
        <begin position="797"/>
        <end position="825"/>
    </location>
</feature>
<comment type="subcellular location">
    <subcellularLocation>
        <location evidence="1">Nucleus</location>
    </subcellularLocation>
</comment>
<dbReference type="Proteomes" id="UP000198287">
    <property type="component" value="Unassembled WGS sequence"/>
</dbReference>
<keyword evidence="2" id="KW-0479">Metal-binding</keyword>
<evidence type="ECO:0000313" key="11">
    <source>
        <dbReference type="Proteomes" id="UP000198287"/>
    </source>
</evidence>
<feature type="domain" description="C2H2-type" evidence="9">
    <location>
        <begin position="634"/>
        <end position="656"/>
    </location>
</feature>
<proteinExistence type="predicted"/>
<feature type="compositionally biased region" description="Basic and acidic residues" evidence="8">
    <location>
        <begin position="817"/>
        <end position="831"/>
    </location>
</feature>
<feature type="region of interest" description="Disordered" evidence="8">
    <location>
        <begin position="817"/>
        <end position="838"/>
    </location>
</feature>
<keyword evidence="11" id="KW-1185">Reference proteome</keyword>
<feature type="domain" description="C2H2-type" evidence="9">
    <location>
        <begin position="528"/>
        <end position="555"/>
    </location>
</feature>
<keyword evidence="3" id="KW-0677">Repeat</keyword>